<reference evidence="9" key="3">
    <citation type="submission" date="2025-09" db="UniProtKB">
        <authorList>
            <consortium name="Ensembl"/>
        </authorList>
    </citation>
    <scope>IDENTIFICATION</scope>
</reference>
<dbReference type="InterPro" id="IPR050755">
    <property type="entry name" value="TRAFAC_YlqF/YawG_RiboMat"/>
</dbReference>
<dbReference type="FunFam" id="1.10.1580.10:FF:000002">
    <property type="entry name" value="Guanine nucleotide-binding protein-like 3 (nucleolar)-like"/>
    <property type="match status" value="1"/>
</dbReference>
<feature type="domain" description="CP-type G" evidence="8">
    <location>
        <begin position="77"/>
        <end position="260"/>
    </location>
</feature>
<reference evidence="9" key="2">
    <citation type="submission" date="2025-08" db="UniProtKB">
        <authorList>
            <consortium name="Ensembl"/>
        </authorList>
    </citation>
    <scope>IDENTIFICATION</scope>
</reference>
<accession>A0A3Q1B4Q1</accession>
<evidence type="ECO:0000313" key="10">
    <source>
        <dbReference type="Proteomes" id="UP001501940"/>
    </source>
</evidence>
<feature type="compositionally biased region" description="Acidic residues" evidence="7">
    <location>
        <begin position="430"/>
        <end position="439"/>
    </location>
</feature>
<protein>
    <recommendedName>
        <fullName evidence="2">Guanine nucleotide-binding protein-like 3</fullName>
    </recommendedName>
</protein>
<dbReference type="PANTHER" id="PTHR11089">
    <property type="entry name" value="GTP-BINDING PROTEIN-RELATED"/>
    <property type="match status" value="1"/>
</dbReference>
<dbReference type="InterPro" id="IPR030378">
    <property type="entry name" value="G_CP_dom"/>
</dbReference>
<dbReference type="PRINTS" id="PR00326">
    <property type="entry name" value="GTP1OBG"/>
</dbReference>
<evidence type="ECO:0000313" key="9">
    <source>
        <dbReference type="Ensembl" id="ENSAOCP00000008835.2"/>
    </source>
</evidence>
<name>A0A3Q1B4Q1_AMPOC</name>
<evidence type="ECO:0000256" key="5">
    <source>
        <dbReference type="ARBA" id="ARBA00023134"/>
    </source>
</evidence>
<dbReference type="Pfam" id="PF01926">
    <property type="entry name" value="MMR_HSR1"/>
    <property type="match status" value="1"/>
</dbReference>
<evidence type="ECO:0000256" key="4">
    <source>
        <dbReference type="ARBA" id="ARBA00023054"/>
    </source>
</evidence>
<dbReference type="OMA" id="FKLDGLW"/>
<feature type="region of interest" description="Disordered" evidence="7">
    <location>
        <begin position="420"/>
        <end position="453"/>
    </location>
</feature>
<keyword evidence="4" id="KW-0175">Coiled coil</keyword>
<gene>
    <name evidence="9" type="primary">GNL3</name>
</gene>
<dbReference type="GO" id="GO:0005730">
    <property type="term" value="C:nucleolus"/>
    <property type="evidence" value="ECO:0007669"/>
    <property type="project" value="UniProtKB-SubCell"/>
</dbReference>
<feature type="compositionally biased region" description="Basic residues" evidence="7">
    <location>
        <begin position="26"/>
        <end position="46"/>
    </location>
</feature>
<keyword evidence="3" id="KW-0547">Nucleotide-binding</keyword>
<dbReference type="STRING" id="80972.ENSAOCP00000008835"/>
<evidence type="ECO:0000256" key="6">
    <source>
        <dbReference type="ARBA" id="ARBA00023242"/>
    </source>
</evidence>
<keyword evidence="6" id="KW-0539">Nucleus</keyword>
<dbReference type="Ensembl" id="ENSAOCT00000000400.2">
    <property type="protein sequence ID" value="ENSAOCP00000008835.2"/>
    <property type="gene ID" value="ENSAOCG00000012879.2"/>
</dbReference>
<dbReference type="PROSITE" id="PS51721">
    <property type="entry name" value="G_CP"/>
    <property type="match status" value="1"/>
</dbReference>
<proteinExistence type="predicted"/>
<dbReference type="InterPro" id="IPR006073">
    <property type="entry name" value="GTP-bd"/>
</dbReference>
<dbReference type="GO" id="GO:0005525">
    <property type="term" value="F:GTP binding"/>
    <property type="evidence" value="ECO:0007669"/>
    <property type="project" value="UniProtKB-KW"/>
</dbReference>
<dbReference type="InterPro" id="IPR023179">
    <property type="entry name" value="GTP-bd_ortho_bundle_sf"/>
</dbReference>
<evidence type="ECO:0000256" key="3">
    <source>
        <dbReference type="ARBA" id="ARBA00022741"/>
    </source>
</evidence>
<evidence type="ECO:0000256" key="7">
    <source>
        <dbReference type="SAM" id="MobiDB-lite"/>
    </source>
</evidence>
<dbReference type="AlphaFoldDB" id="A0A3Q1B4Q1"/>
<evidence type="ECO:0000259" key="8">
    <source>
        <dbReference type="PROSITE" id="PS51721"/>
    </source>
</evidence>
<dbReference type="InterPro" id="IPR014813">
    <property type="entry name" value="Gnl3_N_dom"/>
</dbReference>
<dbReference type="Pfam" id="PF08701">
    <property type="entry name" value="GN3L_Grn1"/>
    <property type="match status" value="1"/>
</dbReference>
<reference evidence="9 10" key="1">
    <citation type="submission" date="2022-01" db="EMBL/GenBank/DDBJ databases">
        <title>A chromosome-scale genome assembly of the false clownfish, Amphiprion ocellaris.</title>
        <authorList>
            <person name="Ryu T."/>
        </authorList>
    </citation>
    <scope>NUCLEOTIDE SEQUENCE [LARGE SCALE GENOMIC DNA]</scope>
</reference>
<dbReference type="PANTHER" id="PTHR11089:SF11">
    <property type="entry name" value="GUANINE NUCLEOTIDE-BINDING PROTEIN-LIKE 3"/>
    <property type="match status" value="1"/>
</dbReference>
<dbReference type="Gene3D" id="3.40.50.300">
    <property type="entry name" value="P-loop containing nucleotide triphosphate hydrolases"/>
    <property type="match status" value="1"/>
</dbReference>
<organism evidence="9 10">
    <name type="scientific">Amphiprion ocellaris</name>
    <name type="common">Clown anemonefish</name>
    <dbReference type="NCBI Taxonomy" id="80972"/>
    <lineage>
        <taxon>Eukaryota</taxon>
        <taxon>Metazoa</taxon>
        <taxon>Chordata</taxon>
        <taxon>Craniata</taxon>
        <taxon>Vertebrata</taxon>
        <taxon>Euteleostomi</taxon>
        <taxon>Actinopterygii</taxon>
        <taxon>Neopterygii</taxon>
        <taxon>Teleostei</taxon>
        <taxon>Neoteleostei</taxon>
        <taxon>Acanthomorphata</taxon>
        <taxon>Ovalentaria</taxon>
        <taxon>Pomacentridae</taxon>
        <taxon>Amphiprion</taxon>
    </lineage>
</organism>
<dbReference type="Gene3D" id="1.10.1580.10">
    <property type="match status" value="1"/>
</dbReference>
<sequence length="453" mass="49489">MKRPKLKKASKRVSCAKRYKIQKKVREHNRKLRKEAKKKGVSKRVKKDIGVPNSAPFKEEVLREAEQRRLKVGSSSCSPLSQVIDASDVVLEVLDARDPLGCRCPQLEEAVLQRGGNKKLLLVLNKIDLVPKENVERWIQCLQQEFPVVAFKASTLIRDKTVSRIDPSNEIQDKSRGAVCFGNGCLTELLSTYADNLQNEATLKVGVVGFPNVGKSSLINSIKGVMACNVGIKRGMTKLMQEVHILKNVKAIDSPGVVASPSNPPASMALRSLQVEEGSESALEAVRTLLKQCDKTQIMLQYTIPDYKNSLEFLTLLAKKRGFLQKGGVPNTEQAAITFLADCTGAKLSYHCKAPENLSLPAYMSDAVVAEMRNSWALNKLKAGNEETLKGVKFPSQSSSISFISKGPTAGLLSASDISEEKPAAAATEVEAEQNDENNEVTIDGQLPDNTAV</sequence>
<comment type="subcellular location">
    <subcellularLocation>
        <location evidence="1">Nucleus</location>
        <location evidence="1">Nucleolus</location>
    </subcellularLocation>
</comment>
<dbReference type="InterPro" id="IPR027417">
    <property type="entry name" value="P-loop_NTPase"/>
</dbReference>
<keyword evidence="5" id="KW-0342">GTP-binding</keyword>
<dbReference type="SUPFAM" id="SSF52540">
    <property type="entry name" value="P-loop containing nucleoside triphosphate hydrolases"/>
    <property type="match status" value="1"/>
</dbReference>
<evidence type="ECO:0000256" key="1">
    <source>
        <dbReference type="ARBA" id="ARBA00004604"/>
    </source>
</evidence>
<evidence type="ECO:0000256" key="2">
    <source>
        <dbReference type="ARBA" id="ARBA00016532"/>
    </source>
</evidence>
<dbReference type="CDD" id="cd04178">
    <property type="entry name" value="Nucleostemin_like"/>
    <property type="match status" value="1"/>
</dbReference>
<keyword evidence="10" id="KW-1185">Reference proteome</keyword>
<feature type="region of interest" description="Disordered" evidence="7">
    <location>
        <begin position="26"/>
        <end position="48"/>
    </location>
</feature>
<dbReference type="GeneTree" id="ENSGT00940000158320"/>
<dbReference type="Proteomes" id="UP001501940">
    <property type="component" value="Chromosome 5"/>
</dbReference>